<keyword evidence="3" id="KW-1185">Reference proteome</keyword>
<dbReference type="Ensembl" id="ENSLCAT00010039585.1">
    <property type="protein sequence ID" value="ENSLCAP00010038668.1"/>
    <property type="gene ID" value="ENSLCAG00010018104.1"/>
</dbReference>
<dbReference type="PROSITE" id="PS50041">
    <property type="entry name" value="C_TYPE_LECTIN_2"/>
    <property type="match status" value="1"/>
</dbReference>
<dbReference type="InterPro" id="IPR016187">
    <property type="entry name" value="CTDL_fold"/>
</dbReference>
<dbReference type="Proteomes" id="UP000314980">
    <property type="component" value="Unassembled WGS sequence"/>
</dbReference>
<dbReference type="GeneTree" id="ENSGT00940000175874"/>
<evidence type="ECO:0000313" key="3">
    <source>
        <dbReference type="Proteomes" id="UP000314980"/>
    </source>
</evidence>
<reference evidence="3" key="1">
    <citation type="submission" date="2015-09" db="EMBL/GenBank/DDBJ databases">
        <authorList>
            <person name="Sai Rama Sridatta P."/>
        </authorList>
    </citation>
    <scope>NUCLEOTIDE SEQUENCE [LARGE SCALE GENOMIC DNA]</scope>
</reference>
<feature type="domain" description="C-type lectin" evidence="1">
    <location>
        <begin position="36"/>
        <end position="116"/>
    </location>
</feature>
<dbReference type="Gene3D" id="3.10.100.10">
    <property type="entry name" value="Mannose-Binding Protein A, subunit A"/>
    <property type="match status" value="1"/>
</dbReference>
<accession>A0A4W6EKD8</accession>
<dbReference type="PANTHER" id="PTHR45784">
    <property type="entry name" value="C-TYPE LECTIN DOMAIN FAMILY 20 MEMBER A-RELATED"/>
    <property type="match status" value="1"/>
</dbReference>
<proteinExistence type="predicted"/>
<name>A0A4W6EKD8_LATCA</name>
<dbReference type="InterPro" id="IPR016186">
    <property type="entry name" value="C-type_lectin-like/link_sf"/>
</dbReference>
<dbReference type="InParanoid" id="A0A4W6EKD8"/>
<evidence type="ECO:0000313" key="2">
    <source>
        <dbReference type="Ensembl" id="ENSLCAP00010038668.1"/>
    </source>
</evidence>
<organism evidence="2 3">
    <name type="scientific">Lates calcarifer</name>
    <name type="common">Barramundi</name>
    <name type="synonym">Holocentrus calcarifer</name>
    <dbReference type="NCBI Taxonomy" id="8187"/>
    <lineage>
        <taxon>Eukaryota</taxon>
        <taxon>Metazoa</taxon>
        <taxon>Chordata</taxon>
        <taxon>Craniata</taxon>
        <taxon>Vertebrata</taxon>
        <taxon>Euteleostomi</taxon>
        <taxon>Actinopterygii</taxon>
        <taxon>Neopterygii</taxon>
        <taxon>Teleostei</taxon>
        <taxon>Neoteleostei</taxon>
        <taxon>Acanthomorphata</taxon>
        <taxon>Carangaria</taxon>
        <taxon>Carangaria incertae sedis</taxon>
        <taxon>Centropomidae</taxon>
        <taxon>Lates</taxon>
    </lineage>
</organism>
<dbReference type="PANTHER" id="PTHR45784:SF3">
    <property type="entry name" value="C-TYPE LECTIN DOMAIN FAMILY 4 MEMBER K-LIKE-RELATED"/>
    <property type="match status" value="1"/>
</dbReference>
<reference evidence="2" key="3">
    <citation type="submission" date="2025-09" db="UniProtKB">
        <authorList>
            <consortium name="Ensembl"/>
        </authorList>
    </citation>
    <scope>IDENTIFICATION</scope>
</reference>
<dbReference type="Pfam" id="PF00059">
    <property type="entry name" value="Lectin_C"/>
    <property type="match status" value="1"/>
</dbReference>
<dbReference type="AlphaFoldDB" id="A0A4W6EKD8"/>
<evidence type="ECO:0000259" key="1">
    <source>
        <dbReference type="PROSITE" id="PS50041"/>
    </source>
</evidence>
<protein>
    <recommendedName>
        <fullName evidence="1">C-type lectin domain-containing protein</fullName>
    </recommendedName>
</protein>
<sequence>MLCNVYFFRLLLICSSQKCSIFYILFVSSGLSSISANNREYHFVNVKKTWVDVQSYCREKFIDLATINNADDNQKLLSLSQNSVSERIWIGLHDNISSWKWSLEDKNFYVDRDQHCRLKFSPRLTSAP</sequence>
<dbReference type="InterPro" id="IPR001304">
    <property type="entry name" value="C-type_lectin-like"/>
</dbReference>
<dbReference type="SUPFAM" id="SSF56436">
    <property type="entry name" value="C-type lectin-like"/>
    <property type="match status" value="1"/>
</dbReference>
<reference evidence="2" key="2">
    <citation type="submission" date="2025-08" db="UniProtKB">
        <authorList>
            <consortium name="Ensembl"/>
        </authorList>
    </citation>
    <scope>IDENTIFICATION</scope>
</reference>